<dbReference type="EMBL" id="VOGB01000004">
    <property type="protein sequence ID" value="MQM72925.1"/>
    <property type="molecule type" value="Genomic_DNA"/>
</dbReference>
<sequence>MKNKRNRPEILAPAGNEAEIIAAINAGADAVYFGGPFFNARLRAENIDIDHFKHMVRLCHQYSVKVYITVNTLVKDEEWAELIRYIDFLNLADVDGMIVQDPGLIFWIRANYPMIKLQTSTQASIGGLNGVKFFENLVFFRTVLPREMPIKEIKKIRQQTDIELKVFIHGALCYARSGQCLMSSLIGGRSGNRGMCAQPCRKRYRLTDENGRTIKQGYLLSMKDLNTSNHVAELVNAGIDAFKIEGRLKSPHYVYQVTQLYRQLVDGKGQSTSSQELDSVFGRDFTPGWMFSNKNHLNTDVQKKRGAYIGKIENIEKGVMKIQLDGSIQLNRGDGLAFGKNAQVGCSLTSFSQRERTVKINQIRGVKTGMPVYRNKNVKLAESLTEKAERPLSFNKIPLDISLSFSEEEPVSVQVKNANTGQTQAFEIKEIKPSLAKKHALTEEMVRQQIQKLGDTDFYLSEFSVTLNGNLFLSRSDLNRIRREIIAAIDPVVNQTKIQQNTQQLRYELETKHREVSVQNNPQISLRLWHYGQYAKFADMQVDEWAIPLEHISEIPYIKKIGQDIHNKGEKLRLILPEIINTQKGLKLDQHFEMLDNLEIDGYLVRNYEGLEICRRHGTMHSVEADTNLQVFNAVSTMAFNSWGCDRCAVSCELDGSSLKKLNEKTVLPLSLNVYGFQEVMVSDNCVINCQNNDCTSCKNNGRYHLIDEKGASFPFVLQDQKVHIFNADKLCLTSKELKGLDCVDVYRINVLNEEPKEIAEAIAFYRHPSTATDHLQNSQHRLTTGNFHRGIQ</sequence>
<accession>A0A6L5GRS0</accession>
<dbReference type="InterPro" id="IPR051454">
    <property type="entry name" value="RNA/ubiquinone_mod_enzymes"/>
</dbReference>
<dbReference type="AlphaFoldDB" id="A0A6L5GRS0"/>
<dbReference type="InterPro" id="IPR001539">
    <property type="entry name" value="Peptidase_U32"/>
</dbReference>
<evidence type="ECO:0000313" key="3">
    <source>
        <dbReference type="Proteomes" id="UP000473648"/>
    </source>
</evidence>
<protein>
    <submittedName>
        <fullName evidence="2">U32 family peptidase</fullName>
    </submittedName>
</protein>
<name>A0A6L5GRS0_9FIRM</name>
<proteinExistence type="predicted"/>
<gene>
    <name evidence="2" type="ORF">FRC53_05800</name>
</gene>
<dbReference type="Pfam" id="PF12392">
    <property type="entry name" value="DUF3656"/>
    <property type="match status" value="1"/>
</dbReference>
<dbReference type="Pfam" id="PF01136">
    <property type="entry name" value="Peptidase_U32"/>
    <property type="match status" value="2"/>
</dbReference>
<dbReference type="Proteomes" id="UP000473648">
    <property type="component" value="Unassembled WGS sequence"/>
</dbReference>
<feature type="domain" description="Peptidase U32 collagenase" evidence="1">
    <location>
        <begin position="372"/>
        <end position="489"/>
    </location>
</feature>
<dbReference type="PANTHER" id="PTHR30217:SF10">
    <property type="entry name" value="23S RRNA 5-HYDROXYCYTIDINE C2501 SYNTHASE"/>
    <property type="match status" value="1"/>
</dbReference>
<comment type="caution">
    <text evidence="2">The sequence shown here is derived from an EMBL/GenBank/DDBJ whole genome shotgun (WGS) entry which is preliminary data.</text>
</comment>
<evidence type="ECO:0000259" key="1">
    <source>
        <dbReference type="Pfam" id="PF12392"/>
    </source>
</evidence>
<keyword evidence="3" id="KW-1185">Reference proteome</keyword>
<evidence type="ECO:0000313" key="2">
    <source>
        <dbReference type="EMBL" id="MQM72925.1"/>
    </source>
</evidence>
<dbReference type="InterPro" id="IPR020988">
    <property type="entry name" value="Pept_U32_collagenase"/>
</dbReference>
<organism evidence="2 3">
    <name type="scientific">Candidatus Pseudoramibacter fermentans</name>
    <dbReference type="NCBI Taxonomy" id="2594427"/>
    <lineage>
        <taxon>Bacteria</taxon>
        <taxon>Bacillati</taxon>
        <taxon>Bacillota</taxon>
        <taxon>Clostridia</taxon>
        <taxon>Eubacteriales</taxon>
        <taxon>Eubacteriaceae</taxon>
        <taxon>Pseudoramibacter</taxon>
    </lineage>
</organism>
<dbReference type="PANTHER" id="PTHR30217">
    <property type="entry name" value="PEPTIDASE U32 FAMILY"/>
    <property type="match status" value="1"/>
</dbReference>
<reference evidence="2" key="1">
    <citation type="journal article" date="2020" name="Appl. Environ. Microbiol.">
        <title>Medium-Chain Fatty Acid Synthesis by 'Candidatus Weimeria bifida' gen. nov., sp. nov., and 'Candidatus Pseudoramibacter fermentans' sp. nov.</title>
        <authorList>
            <person name="Scarborough M.J."/>
            <person name="Myers K.S."/>
            <person name="Donohue T.J."/>
            <person name="Noguera D.R."/>
        </authorList>
    </citation>
    <scope>NUCLEOTIDE SEQUENCE</scope>
    <source>
        <strain evidence="2">EUB1.1</strain>
    </source>
</reference>